<evidence type="ECO:0000313" key="10">
    <source>
        <dbReference type="EMBL" id="AAX16806.1"/>
    </source>
</evidence>
<evidence type="ECO:0000259" key="9">
    <source>
        <dbReference type="Pfam" id="PF02108"/>
    </source>
</evidence>
<feature type="domain" description="Flagellar assembly protein FliH/Type III secretion system HrpE" evidence="9">
    <location>
        <begin position="170"/>
        <end position="297"/>
    </location>
</feature>
<keyword evidence="6" id="KW-0653">Protein transport</keyword>
<keyword evidence="8" id="KW-0175">Coiled coil</keyword>
<evidence type="ECO:0000256" key="2">
    <source>
        <dbReference type="ARBA" id="ARBA00006602"/>
    </source>
</evidence>
<dbReference type="NCBIfam" id="NF005198">
    <property type="entry name" value="PRK06669.1-3"/>
    <property type="match status" value="1"/>
</dbReference>
<name>A0AA34R3X2_BORHD</name>
<dbReference type="InterPro" id="IPR051472">
    <property type="entry name" value="T3SS_Stator/FliH"/>
</dbReference>
<feature type="coiled-coil region" evidence="8">
    <location>
        <begin position="48"/>
        <end position="153"/>
    </location>
</feature>
<keyword evidence="10" id="KW-0969">Cilium</keyword>
<dbReference type="PANTHER" id="PTHR34982:SF1">
    <property type="entry name" value="FLAGELLAR ASSEMBLY PROTEIN FLIH"/>
    <property type="match status" value="1"/>
</dbReference>
<dbReference type="PANTHER" id="PTHR34982">
    <property type="entry name" value="YOP PROTEINS TRANSLOCATION PROTEIN L"/>
    <property type="match status" value="1"/>
</dbReference>
<organism evidence="10 11">
    <name type="scientific">Borrelia hermsii (strain HS1 / DAH)</name>
    <dbReference type="NCBI Taxonomy" id="314723"/>
    <lineage>
        <taxon>Bacteria</taxon>
        <taxon>Pseudomonadati</taxon>
        <taxon>Spirochaetota</taxon>
        <taxon>Spirochaetia</taxon>
        <taxon>Spirochaetales</taxon>
        <taxon>Borreliaceae</taxon>
        <taxon>Borrelia</taxon>
    </lineage>
</organism>
<keyword evidence="4" id="KW-0813">Transport</keyword>
<reference evidence="11" key="1">
    <citation type="submission" date="2004-12" db="EMBL/GenBank/DDBJ databases">
        <title>The genome sequence of Borrelia hermsii and Borrelia turicatae: comparative analysis of two agents of endemic N. America relapsing fever.</title>
        <authorList>
            <person name="Porcella S.F."/>
            <person name="Raffel S.J."/>
            <person name="Schrumpf M.E."/>
            <person name="Montgomery B."/>
            <person name="Smith T."/>
            <person name="Schwan T.G."/>
        </authorList>
    </citation>
    <scope>NUCLEOTIDE SEQUENCE [LARGE SCALE GENOMIC DNA]</scope>
    <source>
        <strain evidence="11">HS1 / DAH</strain>
    </source>
</reference>
<comment type="similarity">
    <text evidence="2">Belongs to the FliH family.</text>
</comment>
<evidence type="ECO:0000256" key="8">
    <source>
        <dbReference type="SAM" id="Coils"/>
    </source>
</evidence>
<evidence type="ECO:0000256" key="6">
    <source>
        <dbReference type="ARBA" id="ARBA00022927"/>
    </source>
</evidence>
<protein>
    <recommendedName>
        <fullName evidence="3">Flagellar assembly protein FliH</fullName>
    </recommendedName>
</protein>
<keyword evidence="5" id="KW-1005">Bacterial flagellum biogenesis</keyword>
<dbReference type="InterPro" id="IPR018035">
    <property type="entry name" value="Flagellar_FliH/T3SS_HrpE"/>
</dbReference>
<keyword evidence="7" id="KW-1006">Bacterial flagellum protein export</keyword>
<dbReference type="Pfam" id="PF02108">
    <property type="entry name" value="FliH"/>
    <property type="match status" value="1"/>
</dbReference>
<dbReference type="GO" id="GO:0044781">
    <property type="term" value="P:bacterial-type flagellum organization"/>
    <property type="evidence" value="ECO:0007669"/>
    <property type="project" value="UniProtKB-KW"/>
</dbReference>
<proteinExistence type="inferred from homology"/>
<evidence type="ECO:0000256" key="4">
    <source>
        <dbReference type="ARBA" id="ARBA00022448"/>
    </source>
</evidence>
<dbReference type="GO" id="GO:0015031">
    <property type="term" value="P:protein transport"/>
    <property type="evidence" value="ECO:0007669"/>
    <property type="project" value="UniProtKB-KW"/>
</dbReference>
<evidence type="ECO:0000256" key="5">
    <source>
        <dbReference type="ARBA" id="ARBA00022795"/>
    </source>
</evidence>
<accession>A0AA34R3X2</accession>
<evidence type="ECO:0000256" key="7">
    <source>
        <dbReference type="ARBA" id="ARBA00023225"/>
    </source>
</evidence>
<keyword evidence="10" id="KW-0282">Flagellum</keyword>
<dbReference type="GO" id="GO:0005829">
    <property type="term" value="C:cytosol"/>
    <property type="evidence" value="ECO:0007669"/>
    <property type="project" value="TreeGrafter"/>
</dbReference>
<dbReference type="Proteomes" id="UP000008834">
    <property type="component" value="Chromosome"/>
</dbReference>
<evidence type="ECO:0000256" key="3">
    <source>
        <dbReference type="ARBA" id="ARBA00016507"/>
    </source>
</evidence>
<evidence type="ECO:0000256" key="1">
    <source>
        <dbReference type="ARBA" id="ARBA00003041"/>
    </source>
</evidence>
<evidence type="ECO:0000313" key="11">
    <source>
        <dbReference type="Proteomes" id="UP000008834"/>
    </source>
</evidence>
<gene>
    <name evidence="10" type="ordered locus">BH0289</name>
</gene>
<dbReference type="AlphaFoldDB" id="A0AA34R3X2"/>
<dbReference type="KEGG" id="bhr:BH0289"/>
<comment type="function">
    <text evidence="1">Needed for flagellar regrowth and assembly.</text>
</comment>
<dbReference type="EMBL" id="CP000048">
    <property type="protein sequence ID" value="AAX16806.1"/>
    <property type="molecule type" value="Genomic_DNA"/>
</dbReference>
<keyword evidence="10" id="KW-0966">Cell projection</keyword>
<sequence>MYLPKVLYKSKEVVNAVKLDLVEITNPILKSLEIKKKEHEISDIDNCSIKLRNELEDLMNQKAKLQEEIEHGHELAKKERDAEFSKLLEEAKEQANKIVSLANERAEALQKEAEDKKGAVELESKLIIEKVVKEHEERLKRELEAEIARGRNEGYDAGFKKGCEDFDKVLGKLNSMISALVAKRKEIFESSGEHIMNLVMQIAVKVVKKIIDSQKGVVIENVNEALKKIKSKTNIIIRVNLDDMDVVSHQKQEFISKFDFIENLEVVEDVNIGKGGCVIETDFGEIDARISSQLDRIEEKFKNFSSIF</sequence>